<dbReference type="EMBL" id="RBZO01000002">
    <property type="protein sequence ID" value="RKQ18158.1"/>
    <property type="molecule type" value="Genomic_DNA"/>
</dbReference>
<dbReference type="Pfam" id="PF00512">
    <property type="entry name" value="HisKA"/>
    <property type="match status" value="1"/>
</dbReference>
<evidence type="ECO:0000256" key="2">
    <source>
        <dbReference type="ARBA" id="ARBA00004651"/>
    </source>
</evidence>
<dbReference type="CDD" id="cd00082">
    <property type="entry name" value="HisKA"/>
    <property type="match status" value="1"/>
</dbReference>
<dbReference type="SUPFAM" id="SSF47384">
    <property type="entry name" value="Homodimeric domain of signal transducing histidine kinase"/>
    <property type="match status" value="1"/>
</dbReference>
<dbReference type="InterPro" id="IPR003018">
    <property type="entry name" value="GAF"/>
</dbReference>
<dbReference type="AlphaFoldDB" id="A0A494Z6E6"/>
<keyword evidence="9" id="KW-0418">Kinase</keyword>
<keyword evidence="12" id="KW-0472">Membrane</keyword>
<dbReference type="InterPro" id="IPR001789">
    <property type="entry name" value="Sig_transdc_resp-reg_receiver"/>
</dbReference>
<evidence type="ECO:0000313" key="19">
    <source>
        <dbReference type="EMBL" id="RKQ18158.1"/>
    </source>
</evidence>
<dbReference type="InterPro" id="IPR036097">
    <property type="entry name" value="HisK_dim/P_sf"/>
</dbReference>
<protein>
    <recommendedName>
        <fullName evidence="13">Circadian input-output histidine kinase CikA</fullName>
        <ecNumber evidence="4">2.7.13.3</ecNumber>
    </recommendedName>
</protein>
<dbReference type="InterPro" id="IPR024478">
    <property type="entry name" value="HlyB_4HB_MCP"/>
</dbReference>
<dbReference type="InterPro" id="IPR036890">
    <property type="entry name" value="HATPase_C_sf"/>
</dbReference>
<dbReference type="CDD" id="cd17546">
    <property type="entry name" value="REC_hyHK_CKI1_RcsC-like"/>
    <property type="match status" value="1"/>
</dbReference>
<keyword evidence="15" id="KW-0175">Coiled coil</keyword>
<dbReference type="InterPro" id="IPR047347">
    <property type="entry name" value="YvaQ-like_sensor"/>
</dbReference>
<feature type="coiled-coil region" evidence="15">
    <location>
        <begin position="435"/>
        <end position="532"/>
    </location>
</feature>
<dbReference type="GO" id="GO:0005524">
    <property type="term" value="F:ATP binding"/>
    <property type="evidence" value="ECO:0007669"/>
    <property type="project" value="UniProtKB-KW"/>
</dbReference>
<dbReference type="Gene3D" id="1.10.287.130">
    <property type="match status" value="1"/>
</dbReference>
<evidence type="ECO:0000256" key="6">
    <source>
        <dbReference type="ARBA" id="ARBA00022553"/>
    </source>
</evidence>
<dbReference type="InterPro" id="IPR003661">
    <property type="entry name" value="HisK_dim/P_dom"/>
</dbReference>
<dbReference type="Gene3D" id="3.30.450.40">
    <property type="match status" value="1"/>
</dbReference>
<dbReference type="InterPro" id="IPR003660">
    <property type="entry name" value="HAMP_dom"/>
</dbReference>
<dbReference type="PANTHER" id="PTHR45339:SF1">
    <property type="entry name" value="HYBRID SIGNAL TRANSDUCTION HISTIDINE KINASE J"/>
    <property type="match status" value="1"/>
</dbReference>
<keyword evidence="6 14" id="KW-0597">Phosphoprotein</keyword>
<feature type="modified residue" description="4-aspartylphosphate" evidence="14">
    <location>
        <position position="868"/>
    </location>
</feature>
<keyword evidence="20" id="KW-1185">Reference proteome</keyword>
<dbReference type="GO" id="GO:0005886">
    <property type="term" value="C:plasma membrane"/>
    <property type="evidence" value="ECO:0007669"/>
    <property type="project" value="UniProtKB-SubCell"/>
</dbReference>
<dbReference type="InterPro" id="IPR005467">
    <property type="entry name" value="His_kinase_dom"/>
</dbReference>
<keyword evidence="8" id="KW-0547">Nucleotide-binding</keyword>
<dbReference type="InterPro" id="IPR029016">
    <property type="entry name" value="GAF-like_dom_sf"/>
</dbReference>
<dbReference type="Gene3D" id="6.10.340.10">
    <property type="match status" value="1"/>
</dbReference>
<evidence type="ECO:0000256" key="12">
    <source>
        <dbReference type="ARBA" id="ARBA00023136"/>
    </source>
</evidence>
<evidence type="ECO:0000256" key="8">
    <source>
        <dbReference type="ARBA" id="ARBA00022741"/>
    </source>
</evidence>
<dbReference type="SUPFAM" id="SSF55874">
    <property type="entry name" value="ATPase domain of HSP90 chaperone/DNA topoisomerase II/histidine kinase"/>
    <property type="match status" value="1"/>
</dbReference>
<dbReference type="PROSITE" id="PS50109">
    <property type="entry name" value="HIS_KIN"/>
    <property type="match status" value="1"/>
</dbReference>
<dbReference type="Pfam" id="PF00072">
    <property type="entry name" value="Response_reg"/>
    <property type="match status" value="2"/>
</dbReference>
<proteinExistence type="inferred from homology"/>
<dbReference type="CDD" id="cd06225">
    <property type="entry name" value="HAMP"/>
    <property type="match status" value="1"/>
</dbReference>
<dbReference type="CDD" id="cd19411">
    <property type="entry name" value="MCP2201-like_sensor"/>
    <property type="match status" value="1"/>
</dbReference>
<evidence type="ECO:0000256" key="15">
    <source>
        <dbReference type="SAM" id="Coils"/>
    </source>
</evidence>
<reference evidence="19 20" key="1">
    <citation type="journal article" date="2015" name="Antonie Van Leeuwenhoek">
        <title>Oceanobacillus bengalensis sp. nov., a bacterium isolated from seawater of the Bay of Bengal.</title>
        <authorList>
            <person name="Yongchang O."/>
            <person name="Xiang W."/>
            <person name="Wang G."/>
        </authorList>
    </citation>
    <scope>NUCLEOTIDE SEQUENCE [LARGE SCALE GENOMIC DNA]</scope>
    <source>
        <strain evidence="19 20">MCCC 1K00260</strain>
    </source>
</reference>
<evidence type="ECO:0000259" key="16">
    <source>
        <dbReference type="PROSITE" id="PS50109"/>
    </source>
</evidence>
<feature type="modified residue" description="4-aspartylphosphate" evidence="14">
    <location>
        <position position="1014"/>
    </location>
</feature>
<evidence type="ECO:0000256" key="14">
    <source>
        <dbReference type="PROSITE-ProRule" id="PRU00169"/>
    </source>
</evidence>
<dbReference type="CDD" id="cd00156">
    <property type="entry name" value="REC"/>
    <property type="match status" value="1"/>
</dbReference>
<comment type="catalytic activity">
    <reaction evidence="1">
        <text>ATP + protein L-histidine = ADP + protein N-phospho-L-histidine.</text>
        <dbReference type="EC" id="2.7.13.3"/>
    </reaction>
</comment>
<dbReference type="SMART" id="SM00304">
    <property type="entry name" value="HAMP"/>
    <property type="match status" value="1"/>
</dbReference>
<feature type="domain" description="Response regulatory" evidence="17">
    <location>
        <begin position="819"/>
        <end position="935"/>
    </location>
</feature>
<dbReference type="PROSITE" id="PS50885">
    <property type="entry name" value="HAMP"/>
    <property type="match status" value="1"/>
</dbReference>
<gene>
    <name evidence="19" type="ORF">D8M05_01780</name>
</gene>
<evidence type="ECO:0000259" key="18">
    <source>
        <dbReference type="PROSITE" id="PS50885"/>
    </source>
</evidence>
<dbReference type="FunFam" id="3.30.565.10:FF:000010">
    <property type="entry name" value="Sensor histidine kinase RcsC"/>
    <property type="match status" value="1"/>
</dbReference>
<dbReference type="InterPro" id="IPR004358">
    <property type="entry name" value="Sig_transdc_His_kin-like_C"/>
</dbReference>
<feature type="domain" description="HAMP" evidence="18">
    <location>
        <begin position="206"/>
        <end position="260"/>
    </location>
</feature>
<dbReference type="Pfam" id="PF13185">
    <property type="entry name" value="GAF_2"/>
    <property type="match status" value="1"/>
</dbReference>
<dbReference type="Gene3D" id="3.40.50.2300">
    <property type="match status" value="2"/>
</dbReference>
<dbReference type="PRINTS" id="PR00344">
    <property type="entry name" value="BCTRLSENSOR"/>
</dbReference>
<feature type="domain" description="Response regulatory" evidence="17">
    <location>
        <begin position="964"/>
        <end position="1081"/>
    </location>
</feature>
<dbReference type="Gene3D" id="3.30.565.10">
    <property type="entry name" value="Histidine kinase-like ATPase, C-terminal domain"/>
    <property type="match status" value="1"/>
</dbReference>
<dbReference type="EC" id="2.7.13.3" evidence="4"/>
<dbReference type="CDD" id="cd16922">
    <property type="entry name" value="HATPase_EvgS-ArcB-TorS-like"/>
    <property type="match status" value="1"/>
</dbReference>
<keyword evidence="11" id="KW-0902">Two-component regulatory system</keyword>
<dbReference type="OrthoDB" id="9790669at2"/>
<name>A0A494Z6E6_9BACI</name>
<evidence type="ECO:0000256" key="4">
    <source>
        <dbReference type="ARBA" id="ARBA00012438"/>
    </source>
</evidence>
<dbReference type="InterPro" id="IPR011006">
    <property type="entry name" value="CheY-like_superfamily"/>
</dbReference>
<feature type="domain" description="Histidine kinase" evidence="16">
    <location>
        <begin position="542"/>
        <end position="766"/>
    </location>
</feature>
<evidence type="ECO:0000256" key="9">
    <source>
        <dbReference type="ARBA" id="ARBA00022777"/>
    </source>
</evidence>
<dbReference type="SUPFAM" id="SSF52172">
    <property type="entry name" value="CheY-like"/>
    <property type="match status" value="2"/>
</dbReference>
<dbReference type="RefSeq" id="WP_121128052.1">
    <property type="nucleotide sequence ID" value="NZ_JBHUIL010000028.1"/>
</dbReference>
<dbReference type="SMART" id="SM00387">
    <property type="entry name" value="HATPase_c"/>
    <property type="match status" value="1"/>
</dbReference>
<dbReference type="SUPFAM" id="SSF55781">
    <property type="entry name" value="GAF domain-like"/>
    <property type="match status" value="1"/>
</dbReference>
<comment type="caution">
    <text evidence="19">The sequence shown here is derived from an EMBL/GenBank/DDBJ whole genome shotgun (WGS) entry which is preliminary data.</text>
</comment>
<dbReference type="SMART" id="SM00448">
    <property type="entry name" value="REC"/>
    <property type="match status" value="2"/>
</dbReference>
<evidence type="ECO:0000256" key="7">
    <source>
        <dbReference type="ARBA" id="ARBA00022679"/>
    </source>
</evidence>
<evidence type="ECO:0000256" key="13">
    <source>
        <dbReference type="ARBA" id="ARBA00074306"/>
    </source>
</evidence>
<keyword evidence="10" id="KW-0067">ATP-binding</keyword>
<dbReference type="Pfam" id="PF00672">
    <property type="entry name" value="HAMP"/>
    <property type="match status" value="1"/>
</dbReference>
<sequence>MKIRTKLLLALSTLPIFLIILIVSGRMQITNFNNFSETLNENYERMVLAESVHRDIKDESISLRNITLFNNEETIQSEITKIQTISDRINENIDILEELGRETEQHDLITQLKETNQEFILYKDQLIRLVNDGNKAEAVALIGEDSMEFHRDFLDLISELTTAYETRMYTSFQTESSSFSSTIVMEVIILTAIIVIIMMLLLRTNWSVSSRLNRVSNVMSGIASGKLNLNTKVEVIANNEIDEVAMSFNQMAATLEEQRDKEQNLIWIKSSIADITTSLTGAKSVEYVAETFLSKIVPLVHGNHAVFYVANENEEDSDAIFTLRASYAFKERKHMTTAFRTGEGLIGQCAREKSPIILSNVPPDYISVKSGLGEATPLNLYLLPILFEGEVRAVIEIASFEPFGEKEQILLEEMLIDLGIILESVLGRIKQTKLLEETQMLMEEIQTQSEELQSQQDELKATNEELEQQTITLKQSEEKLQSQQEELEQTNTELEEKAISLEEQNQMFEEKNKELLQARADLEEKAKQLASSSKYKSEFLANMSHELRTPLNSMLILSKLLSDNDDGALSTKQVEFAKTIYTSGKDLLALINDILDLSKIESGKMEVYPSNVVLTDLAAAVESNFKPVAGEKNLQFDIILNENLPTSIFTDEGKLQQVLKNLLGNAFKFTKKGKVTLEISQDPNATIHQSLVFSVTDTGIGIAKENLNLIFDAFQQADGTTSRKFGGTGLGLSISKELARLLGGKVVVTSEEGIGSTFSFYLRNYEAQTDTNLEFVHSKEVAATVEEKVDSQPQVGEKLEEPVVAVTEQLVEEYSHIKRLLIVDDDSNQRNSLMELIGDMDVIMKAVSSGKEAIGELKRNKYDCLILDLGLTDTSGFDLLEKMSDKKENQNLKVFIYTGKDVTLEEEYFLNQYAHTIIIKDQHSPRRLKEELALYLNDVNPDERNSHKALTKEPIEAVELQGKKILLVDDDVRNVYALSSILEHSGMDIRFAENGMEALKILEEDVSIDLIIMDIMMPEMDGYEAMQRIREMPAYENHPIIALTAKAMIGDREQSLSSGASDYIVKPVDTDQLISLIKVWLFDLEGKNEENG</sequence>
<evidence type="ECO:0000313" key="20">
    <source>
        <dbReference type="Proteomes" id="UP000281813"/>
    </source>
</evidence>
<dbReference type="Proteomes" id="UP000281813">
    <property type="component" value="Unassembled WGS sequence"/>
</dbReference>
<dbReference type="PANTHER" id="PTHR45339">
    <property type="entry name" value="HYBRID SIGNAL TRANSDUCTION HISTIDINE KINASE J"/>
    <property type="match status" value="1"/>
</dbReference>
<dbReference type="Pfam" id="PF12729">
    <property type="entry name" value="4HB_MCP_1"/>
    <property type="match status" value="1"/>
</dbReference>
<dbReference type="GO" id="GO:0000155">
    <property type="term" value="F:phosphorelay sensor kinase activity"/>
    <property type="evidence" value="ECO:0007669"/>
    <property type="project" value="InterPro"/>
</dbReference>
<dbReference type="SMART" id="SM00388">
    <property type="entry name" value="HisKA"/>
    <property type="match status" value="1"/>
</dbReference>
<organism evidence="19 20">
    <name type="scientific">Oceanobacillus bengalensis</name>
    <dbReference type="NCBI Taxonomy" id="1435466"/>
    <lineage>
        <taxon>Bacteria</taxon>
        <taxon>Bacillati</taxon>
        <taxon>Bacillota</taxon>
        <taxon>Bacilli</taxon>
        <taxon>Bacillales</taxon>
        <taxon>Bacillaceae</taxon>
        <taxon>Oceanobacillus</taxon>
    </lineage>
</organism>
<dbReference type="Pfam" id="PF02518">
    <property type="entry name" value="HATPase_c"/>
    <property type="match status" value="1"/>
</dbReference>
<dbReference type="InterPro" id="IPR003594">
    <property type="entry name" value="HATPase_dom"/>
</dbReference>
<evidence type="ECO:0000256" key="3">
    <source>
        <dbReference type="ARBA" id="ARBA00006402"/>
    </source>
</evidence>
<accession>A0A494Z6E6</accession>
<comment type="subcellular location">
    <subcellularLocation>
        <location evidence="2">Cell membrane</location>
        <topology evidence="2">Multi-pass membrane protein</topology>
    </subcellularLocation>
</comment>
<evidence type="ECO:0000256" key="5">
    <source>
        <dbReference type="ARBA" id="ARBA00022475"/>
    </source>
</evidence>
<keyword evidence="5" id="KW-1003">Cell membrane</keyword>
<keyword evidence="7" id="KW-0808">Transferase</keyword>
<evidence type="ECO:0000256" key="1">
    <source>
        <dbReference type="ARBA" id="ARBA00000085"/>
    </source>
</evidence>
<evidence type="ECO:0000259" key="17">
    <source>
        <dbReference type="PROSITE" id="PS50110"/>
    </source>
</evidence>
<evidence type="ECO:0000256" key="11">
    <source>
        <dbReference type="ARBA" id="ARBA00023012"/>
    </source>
</evidence>
<evidence type="ECO:0000256" key="10">
    <source>
        <dbReference type="ARBA" id="ARBA00022840"/>
    </source>
</evidence>
<comment type="similarity">
    <text evidence="3">In the N-terminal section; belongs to the phytochrome family.</text>
</comment>
<dbReference type="PROSITE" id="PS50110">
    <property type="entry name" value="RESPONSE_REGULATORY"/>
    <property type="match status" value="2"/>
</dbReference>